<dbReference type="PANTHER" id="PTHR44085:SF2">
    <property type="entry name" value="SEPIAPTERIN REDUCTASE"/>
    <property type="match status" value="1"/>
</dbReference>
<sequence>MADATRDLFVKKSFVVITGASRGLGKCIASKLVANLPRSSFFLFLSRNNAAQEIVASELSTSYPGAQIGSCKFDQGHLDQNIFDTLFTDVIKKHDLNVGDFEQAVIVHNCATVGDVSKYAWEMMEVASLQKFFDVNVTGMILLNSAFFKTFSGTKSRLIVNMTSDNSKIPYPTMSTYCASKSARDMYFRVLALEDPSIRVLSYSPGPCDTDMLANVRDKSSNKEFADDIKKFYSEGKVLTCDTSADKLVAVLRKNTFKNAEHVEYDDPL</sequence>
<dbReference type="PRINTS" id="PR00081">
    <property type="entry name" value="GDHRDH"/>
</dbReference>
<comment type="subcellular location">
    <subcellularLocation>
        <location evidence="1">Cytoplasm</location>
    </subcellularLocation>
</comment>
<evidence type="ECO:0000313" key="6">
    <source>
        <dbReference type="Proteomes" id="UP000242188"/>
    </source>
</evidence>
<keyword evidence="4" id="KW-0560">Oxidoreductase</keyword>
<dbReference type="EMBL" id="NEDP02003819">
    <property type="protein sequence ID" value="OWF47702.1"/>
    <property type="molecule type" value="Genomic_DNA"/>
</dbReference>
<dbReference type="SUPFAM" id="SSF51735">
    <property type="entry name" value="NAD(P)-binding Rossmann-fold domains"/>
    <property type="match status" value="1"/>
</dbReference>
<evidence type="ECO:0000313" key="5">
    <source>
        <dbReference type="EMBL" id="OWF47702.1"/>
    </source>
</evidence>
<keyword evidence="2" id="KW-0963">Cytoplasm</keyword>
<dbReference type="GO" id="GO:0006729">
    <property type="term" value="P:tetrahydrobiopterin biosynthetic process"/>
    <property type="evidence" value="ECO:0007669"/>
    <property type="project" value="TreeGrafter"/>
</dbReference>
<dbReference type="GO" id="GO:0004757">
    <property type="term" value="F:sepiapterin reductase (NADP+) activity"/>
    <property type="evidence" value="ECO:0007669"/>
    <property type="project" value="TreeGrafter"/>
</dbReference>
<name>A0A210QG26_MIZYE</name>
<gene>
    <name evidence="5" type="ORF">KP79_PYT19344</name>
</gene>
<accession>A0A210QG26</accession>
<dbReference type="GO" id="GO:0005737">
    <property type="term" value="C:cytoplasm"/>
    <property type="evidence" value="ECO:0007669"/>
    <property type="project" value="UniProtKB-SubCell"/>
</dbReference>
<evidence type="ECO:0000256" key="3">
    <source>
        <dbReference type="ARBA" id="ARBA00022857"/>
    </source>
</evidence>
<proteinExistence type="predicted"/>
<protein>
    <submittedName>
        <fullName evidence="5">Sepiapterin reductase</fullName>
    </submittedName>
</protein>
<keyword evidence="3" id="KW-0521">NADP</keyword>
<dbReference type="InterPro" id="IPR051721">
    <property type="entry name" value="Biopterin_syn/organic_redct"/>
</dbReference>
<comment type="caution">
    <text evidence="5">The sequence shown here is derived from an EMBL/GenBank/DDBJ whole genome shotgun (WGS) entry which is preliminary data.</text>
</comment>
<evidence type="ECO:0000256" key="2">
    <source>
        <dbReference type="ARBA" id="ARBA00022490"/>
    </source>
</evidence>
<dbReference type="OrthoDB" id="153074at2759"/>
<evidence type="ECO:0000256" key="4">
    <source>
        <dbReference type="ARBA" id="ARBA00023002"/>
    </source>
</evidence>
<dbReference type="Proteomes" id="UP000242188">
    <property type="component" value="Unassembled WGS sequence"/>
</dbReference>
<dbReference type="AlphaFoldDB" id="A0A210QG26"/>
<keyword evidence="6" id="KW-1185">Reference proteome</keyword>
<reference evidence="5 6" key="1">
    <citation type="journal article" date="2017" name="Nat. Ecol. Evol.">
        <title>Scallop genome provides insights into evolution of bilaterian karyotype and development.</title>
        <authorList>
            <person name="Wang S."/>
            <person name="Zhang J."/>
            <person name="Jiao W."/>
            <person name="Li J."/>
            <person name="Xun X."/>
            <person name="Sun Y."/>
            <person name="Guo X."/>
            <person name="Huan P."/>
            <person name="Dong B."/>
            <person name="Zhang L."/>
            <person name="Hu X."/>
            <person name="Sun X."/>
            <person name="Wang J."/>
            <person name="Zhao C."/>
            <person name="Wang Y."/>
            <person name="Wang D."/>
            <person name="Huang X."/>
            <person name="Wang R."/>
            <person name="Lv J."/>
            <person name="Li Y."/>
            <person name="Zhang Z."/>
            <person name="Liu B."/>
            <person name="Lu W."/>
            <person name="Hui Y."/>
            <person name="Liang J."/>
            <person name="Zhou Z."/>
            <person name="Hou R."/>
            <person name="Li X."/>
            <person name="Liu Y."/>
            <person name="Li H."/>
            <person name="Ning X."/>
            <person name="Lin Y."/>
            <person name="Zhao L."/>
            <person name="Xing Q."/>
            <person name="Dou J."/>
            <person name="Li Y."/>
            <person name="Mao J."/>
            <person name="Guo H."/>
            <person name="Dou H."/>
            <person name="Li T."/>
            <person name="Mu C."/>
            <person name="Jiang W."/>
            <person name="Fu Q."/>
            <person name="Fu X."/>
            <person name="Miao Y."/>
            <person name="Liu J."/>
            <person name="Yu Q."/>
            <person name="Li R."/>
            <person name="Liao H."/>
            <person name="Li X."/>
            <person name="Kong Y."/>
            <person name="Jiang Z."/>
            <person name="Chourrout D."/>
            <person name="Li R."/>
            <person name="Bao Z."/>
        </authorList>
    </citation>
    <scope>NUCLEOTIDE SEQUENCE [LARGE SCALE GENOMIC DNA]</scope>
    <source>
        <strain evidence="5 6">PY_sf001</strain>
    </source>
</reference>
<dbReference type="STRING" id="6573.A0A210QG26"/>
<dbReference type="InterPro" id="IPR036291">
    <property type="entry name" value="NAD(P)-bd_dom_sf"/>
</dbReference>
<dbReference type="PANTHER" id="PTHR44085">
    <property type="entry name" value="SEPIAPTERIN REDUCTASE"/>
    <property type="match status" value="1"/>
</dbReference>
<dbReference type="Pfam" id="PF00106">
    <property type="entry name" value="adh_short"/>
    <property type="match status" value="1"/>
</dbReference>
<dbReference type="Gene3D" id="3.40.50.720">
    <property type="entry name" value="NAD(P)-binding Rossmann-like Domain"/>
    <property type="match status" value="1"/>
</dbReference>
<evidence type="ECO:0000256" key="1">
    <source>
        <dbReference type="ARBA" id="ARBA00004496"/>
    </source>
</evidence>
<dbReference type="InterPro" id="IPR002347">
    <property type="entry name" value="SDR_fam"/>
</dbReference>
<organism evidence="5 6">
    <name type="scientific">Mizuhopecten yessoensis</name>
    <name type="common">Japanese scallop</name>
    <name type="synonym">Patinopecten yessoensis</name>
    <dbReference type="NCBI Taxonomy" id="6573"/>
    <lineage>
        <taxon>Eukaryota</taxon>
        <taxon>Metazoa</taxon>
        <taxon>Spiralia</taxon>
        <taxon>Lophotrochozoa</taxon>
        <taxon>Mollusca</taxon>
        <taxon>Bivalvia</taxon>
        <taxon>Autobranchia</taxon>
        <taxon>Pteriomorphia</taxon>
        <taxon>Pectinida</taxon>
        <taxon>Pectinoidea</taxon>
        <taxon>Pectinidae</taxon>
        <taxon>Mizuhopecten</taxon>
    </lineage>
</organism>